<dbReference type="AlphaFoldDB" id="R6U1F1"/>
<organism evidence="1 2">
    <name type="scientific">Candidatus Colimorpha enterica</name>
    <dbReference type="NCBI Taxonomy" id="3083063"/>
    <lineage>
        <taxon>Bacteria</taxon>
        <taxon>Pseudomonadati</taxon>
        <taxon>Bacteroidota</taxon>
        <taxon>Bacteroidia</taxon>
        <taxon>Bacteroidales</taxon>
        <taxon>Candidatus Colimorpha</taxon>
    </lineage>
</organism>
<reference evidence="1" key="1">
    <citation type="submission" date="2012-11" db="EMBL/GenBank/DDBJ databases">
        <title>Dependencies among metagenomic species, viruses, plasmids and units of genetic variation.</title>
        <authorList>
            <person name="Nielsen H.B."/>
            <person name="Almeida M."/>
            <person name="Juncker A.S."/>
            <person name="Rasmussen S."/>
            <person name="Li J."/>
            <person name="Sunagawa S."/>
            <person name="Plichta D."/>
            <person name="Gautier L."/>
            <person name="Le Chatelier E."/>
            <person name="Peletier E."/>
            <person name="Bonde I."/>
            <person name="Nielsen T."/>
            <person name="Manichanh C."/>
            <person name="Arumugam M."/>
            <person name="Batto J."/>
            <person name="Santos M.B.Q.D."/>
            <person name="Blom N."/>
            <person name="Borruel N."/>
            <person name="Burgdorf K.S."/>
            <person name="Boumezbeur F."/>
            <person name="Casellas F."/>
            <person name="Dore J."/>
            <person name="Guarner F."/>
            <person name="Hansen T."/>
            <person name="Hildebrand F."/>
            <person name="Kaas R.S."/>
            <person name="Kennedy S."/>
            <person name="Kristiansen K."/>
            <person name="Kultima J.R."/>
            <person name="Leonard P."/>
            <person name="Levenez F."/>
            <person name="Lund O."/>
            <person name="Moumen B."/>
            <person name="Le Paslier D."/>
            <person name="Pons N."/>
            <person name="Pedersen O."/>
            <person name="Prifti E."/>
            <person name="Qin J."/>
            <person name="Raes J."/>
            <person name="Tap J."/>
            <person name="Tims S."/>
            <person name="Ussery D.W."/>
            <person name="Yamada T."/>
            <person name="MetaHit consortium"/>
            <person name="Renault P."/>
            <person name="Sicheritz-Ponten T."/>
            <person name="Bork P."/>
            <person name="Wang J."/>
            <person name="Brunak S."/>
            <person name="Ehrlich S.D."/>
        </authorList>
    </citation>
    <scope>NUCLEOTIDE SEQUENCE [LARGE SCALE GENOMIC DNA]</scope>
</reference>
<comment type="caution">
    <text evidence="1">The sequence shown here is derived from an EMBL/GenBank/DDBJ whole genome shotgun (WGS) entry which is preliminary data.</text>
</comment>
<gene>
    <name evidence="1" type="ORF">BN580_02007</name>
</gene>
<sequence>MDLYAVVDFIFFLQPAEDGYRVLDRGLRDHDRLETSFKGGILFDILAGFVEGRCAYAVQLASCKHRLEQVAGIHCAVGLACADYCMKLIDEEDDLPFARFNFIQDGFQTLLEFAAVFCAGDECAHIKREYLAVLQIFRDIALDDTLGKSFGYCGLTDAGFTDEAGVVFCLTGKNTDDVSYLLVTSDDRVELLALCKLHKVLTVLFEDVVGCLGVFAVDGAVASDAFKSREECLIIHVAAGENVAELSVGL</sequence>
<proteinExistence type="predicted"/>
<protein>
    <submittedName>
        <fullName evidence="1">Uncharacterized protein</fullName>
    </submittedName>
</protein>
<name>R6U1F1_9BACT</name>
<dbReference type="Proteomes" id="UP000017938">
    <property type="component" value="Unassembled WGS sequence"/>
</dbReference>
<dbReference type="AntiFam" id="ANF00007">
    <property type="entry name" value="Shadow ORF (opposite clpB)"/>
</dbReference>
<accession>R6U1F1</accession>
<dbReference type="EMBL" id="CBFW010000328">
    <property type="protein sequence ID" value="CDC75919.1"/>
    <property type="molecule type" value="Genomic_DNA"/>
</dbReference>
<evidence type="ECO:0000313" key="2">
    <source>
        <dbReference type="Proteomes" id="UP000017938"/>
    </source>
</evidence>
<evidence type="ECO:0000313" key="1">
    <source>
        <dbReference type="EMBL" id="CDC75919.1"/>
    </source>
</evidence>